<sequence>MPATLPGGYKPSTAHRTLSPLLFPLYLSSLPLSSALTLTLAATVLNLRWSDVEHSIRATSTSGSPLQGFSSMALRWSAVEHSIRQYQNYKYRWQWLVNYKVFSSMTKVQDDLKRNGRYSLCYELMKETNVFAFTSDNMVSFWNVWSRSWCQGEREKGQKVLCVCARQRWDFTEDGQL</sequence>
<dbReference type="EMBL" id="KV425573">
    <property type="protein sequence ID" value="KZT25199.1"/>
    <property type="molecule type" value="Genomic_DNA"/>
</dbReference>
<evidence type="ECO:0000313" key="2">
    <source>
        <dbReference type="Proteomes" id="UP000076761"/>
    </source>
</evidence>
<dbReference type="InParanoid" id="A0A165SI94"/>
<gene>
    <name evidence="1" type="ORF">NEOLEDRAFT_1133999</name>
</gene>
<reference evidence="1 2" key="1">
    <citation type="journal article" date="2016" name="Mol. Biol. Evol.">
        <title>Comparative Genomics of Early-Diverging Mushroom-Forming Fungi Provides Insights into the Origins of Lignocellulose Decay Capabilities.</title>
        <authorList>
            <person name="Nagy L.G."/>
            <person name="Riley R."/>
            <person name="Tritt A."/>
            <person name="Adam C."/>
            <person name="Daum C."/>
            <person name="Floudas D."/>
            <person name="Sun H."/>
            <person name="Yadav J.S."/>
            <person name="Pangilinan J."/>
            <person name="Larsson K.H."/>
            <person name="Matsuura K."/>
            <person name="Barry K."/>
            <person name="Labutti K."/>
            <person name="Kuo R."/>
            <person name="Ohm R.A."/>
            <person name="Bhattacharya S.S."/>
            <person name="Shirouzu T."/>
            <person name="Yoshinaga Y."/>
            <person name="Martin F.M."/>
            <person name="Grigoriev I.V."/>
            <person name="Hibbett D.S."/>
        </authorList>
    </citation>
    <scope>NUCLEOTIDE SEQUENCE [LARGE SCALE GENOMIC DNA]</scope>
    <source>
        <strain evidence="1 2">HHB14362 ss-1</strain>
    </source>
</reference>
<keyword evidence="2" id="KW-1185">Reference proteome</keyword>
<name>A0A165SI94_9AGAM</name>
<accession>A0A165SI94</accession>
<dbReference type="AlphaFoldDB" id="A0A165SI94"/>
<organism evidence="1 2">
    <name type="scientific">Neolentinus lepideus HHB14362 ss-1</name>
    <dbReference type="NCBI Taxonomy" id="1314782"/>
    <lineage>
        <taxon>Eukaryota</taxon>
        <taxon>Fungi</taxon>
        <taxon>Dikarya</taxon>
        <taxon>Basidiomycota</taxon>
        <taxon>Agaricomycotina</taxon>
        <taxon>Agaricomycetes</taxon>
        <taxon>Gloeophyllales</taxon>
        <taxon>Gloeophyllaceae</taxon>
        <taxon>Neolentinus</taxon>
    </lineage>
</organism>
<evidence type="ECO:0000313" key="1">
    <source>
        <dbReference type="EMBL" id="KZT25199.1"/>
    </source>
</evidence>
<proteinExistence type="predicted"/>
<dbReference type="Proteomes" id="UP000076761">
    <property type="component" value="Unassembled WGS sequence"/>
</dbReference>
<protein>
    <submittedName>
        <fullName evidence="1">Uncharacterized protein</fullName>
    </submittedName>
</protein>